<reference evidence="3 4" key="1">
    <citation type="submission" date="2015-06" db="EMBL/GenBank/DDBJ databases">
        <title>A Comprehensive Approach to Explore the Metabolic and Phylogenetic Diversity of Bacterial Steroid Degradation in the Environment: Testosterone as an Example.</title>
        <authorList>
            <person name="Yang F.-C."/>
            <person name="Chen Y.-L."/>
            <person name="Yu C.-P."/>
            <person name="Tang S.-L."/>
            <person name="Wang P.-H."/>
            <person name="Ismail W."/>
            <person name="Wang C.-H."/>
            <person name="Yang C.-Y."/>
            <person name="Chiang Y.-R."/>
        </authorList>
    </citation>
    <scope>NUCLEOTIDE SEQUENCE [LARGE SCALE GENOMIC DNA]</scope>
    <source>
        <strain evidence="3 4">DSM 18526</strain>
    </source>
</reference>
<evidence type="ECO:0000256" key="1">
    <source>
        <dbReference type="SAM" id="MobiDB-lite"/>
    </source>
</evidence>
<dbReference type="AlphaFoldDB" id="A0A127FDB2"/>
<dbReference type="PANTHER" id="PTHR11440">
    <property type="entry name" value="LECITHIN-CHOLESTEROL ACYLTRANSFERASE-RELATED"/>
    <property type="match status" value="1"/>
</dbReference>
<sequence>MPLSDDSPGPGDLHEDQIVASLRSGAHAALLCAYFGEPEYHELCRLAKLAAAHYDPGGTQVFVLPGIMGSRLGTTCDAMPSLLWLNPAAISQGELLQLAMPGPRSIRALGVMLPGYLKLKLSLEIAGFRTVFHSFDWRCDLDRLAREFIHVVETAAAPAFVVGHSMGGLVARCALAYDRHMKIAKLIQIGAPNEGSFAPIQALRAAYPTVRKIAALDRYHSAEELARRVFLTLPGLYQMLPSAQNAAQPDFFDPGSWPRDALPPDTQLLAHARRRLASLPPADERCMAIVGVNQPTVVSAAVVPASAGQAEGFEYAIRPDGDGTVPSSRALWKGARTWFVEEMHGALTTNDDVIATVADLLGTGRCGRLGTQPPPQSGDATRYTSDRELRREIAHKVNWDDLSPDTRRRILEPVVSAEFRAPAQAGSGPGISLEMDDGITPAE</sequence>
<accession>A0A127FDB2</accession>
<evidence type="ECO:0000313" key="3">
    <source>
        <dbReference type="EMBL" id="AMN48372.1"/>
    </source>
</evidence>
<dbReference type="Pfam" id="PF07819">
    <property type="entry name" value="PGAP1"/>
    <property type="match status" value="1"/>
</dbReference>
<organism evidence="3 4">
    <name type="scientific">Steroidobacter denitrificans</name>
    <dbReference type="NCBI Taxonomy" id="465721"/>
    <lineage>
        <taxon>Bacteria</taxon>
        <taxon>Pseudomonadati</taxon>
        <taxon>Pseudomonadota</taxon>
        <taxon>Gammaproteobacteria</taxon>
        <taxon>Steroidobacterales</taxon>
        <taxon>Steroidobacteraceae</taxon>
        <taxon>Steroidobacter</taxon>
    </lineage>
</organism>
<dbReference type="KEGG" id="sdf:ACG33_14955"/>
<dbReference type="RefSeq" id="WP_066922389.1">
    <property type="nucleotide sequence ID" value="NZ_CP011971.1"/>
</dbReference>
<dbReference type="STRING" id="465721.ACG33_14955"/>
<dbReference type="InterPro" id="IPR029058">
    <property type="entry name" value="AB_hydrolase_fold"/>
</dbReference>
<proteinExistence type="predicted"/>
<feature type="region of interest" description="Disordered" evidence="1">
    <location>
        <begin position="419"/>
        <end position="443"/>
    </location>
</feature>
<dbReference type="EMBL" id="CP011971">
    <property type="protein sequence ID" value="AMN48372.1"/>
    <property type="molecule type" value="Genomic_DNA"/>
</dbReference>
<dbReference type="InterPro" id="IPR012908">
    <property type="entry name" value="PGAP1-ab_dom-like"/>
</dbReference>
<dbReference type="SUPFAM" id="SSF53474">
    <property type="entry name" value="alpha/beta-Hydrolases"/>
    <property type="match status" value="1"/>
</dbReference>
<keyword evidence="4" id="KW-1185">Reference proteome</keyword>
<dbReference type="Proteomes" id="UP000070250">
    <property type="component" value="Chromosome"/>
</dbReference>
<dbReference type="Gene3D" id="3.40.50.1820">
    <property type="entry name" value="alpha/beta hydrolase"/>
    <property type="match status" value="1"/>
</dbReference>
<evidence type="ECO:0000259" key="2">
    <source>
        <dbReference type="Pfam" id="PF07819"/>
    </source>
</evidence>
<feature type="domain" description="GPI inositol-deacylase PGAP1-like alpha/beta" evidence="2">
    <location>
        <begin position="160"/>
        <end position="201"/>
    </location>
</feature>
<gene>
    <name evidence="3" type="ORF">ACG33_14955</name>
</gene>
<evidence type="ECO:0000313" key="4">
    <source>
        <dbReference type="Proteomes" id="UP000070250"/>
    </source>
</evidence>
<protein>
    <recommendedName>
        <fullName evidence="2">GPI inositol-deacylase PGAP1-like alpha/beta domain-containing protein</fullName>
    </recommendedName>
</protein>
<dbReference type="GO" id="GO:0016788">
    <property type="term" value="F:hydrolase activity, acting on ester bonds"/>
    <property type="evidence" value="ECO:0007669"/>
    <property type="project" value="InterPro"/>
</dbReference>
<dbReference type="OrthoDB" id="869379at2"/>
<name>A0A127FDB2_STEDE</name>